<evidence type="ECO:0000313" key="3">
    <source>
        <dbReference type="RefSeq" id="XP_014669402.1"/>
    </source>
</evidence>
<keyword evidence="2" id="KW-1185">Reference proteome</keyword>
<dbReference type="PANTHER" id="PTHR15132">
    <property type="entry name" value="SNRNA-ACTIVATING PROTEIN COMPLEX SUBUNIT 2"/>
    <property type="match status" value="1"/>
</dbReference>
<dbReference type="RefSeq" id="XP_014669402.1">
    <property type="nucleotide sequence ID" value="XM_014813916.1"/>
</dbReference>
<reference evidence="3" key="1">
    <citation type="submission" date="2025-08" db="UniProtKB">
        <authorList>
            <consortium name="RefSeq"/>
        </authorList>
    </citation>
    <scope>IDENTIFICATION</scope>
</reference>
<dbReference type="Proteomes" id="UP000695022">
    <property type="component" value="Unplaced"/>
</dbReference>
<gene>
    <name evidence="3" type="primary">LOC106810533</name>
</gene>
<proteinExistence type="predicted"/>
<sequence length="275" mass="31732">MKPPKRARKPVERMVVSHRRTQRYHHRKDKEGRWTYTEKKKLVGAIQRYGTKDINTITTMVKSKSMDEIQQFLRTQKAHARLRLEHTKQVTRVPSAHIEKWLQLCEEVLGTEPDHSSVYARIFTELGKSQTADEPHTEQLSWERLNKFIECLLSESPTPDLTPIESTIMLEWVQALADNIKAADTASERRFIERQYRLLSSELCRRHGTAPRIVLSGDGFVVVASEDTEGARSSDVDTRELLSLNPLAVPADFSNVKREGASYTRRPSKTRKRHC</sequence>
<accession>A0ABM1EB31</accession>
<evidence type="ECO:0000313" key="2">
    <source>
        <dbReference type="Proteomes" id="UP000695022"/>
    </source>
</evidence>
<dbReference type="InterPro" id="IPR009057">
    <property type="entry name" value="Homeodomain-like_sf"/>
</dbReference>
<dbReference type="SUPFAM" id="SSF46689">
    <property type="entry name" value="Homeodomain-like"/>
    <property type="match status" value="1"/>
</dbReference>
<evidence type="ECO:0000256" key="1">
    <source>
        <dbReference type="ARBA" id="ARBA00004123"/>
    </source>
</evidence>
<protein>
    <submittedName>
        <fullName evidence="3">Uncharacterized protein LOC106810533</fullName>
    </submittedName>
</protein>
<dbReference type="PANTHER" id="PTHR15132:SF1">
    <property type="entry name" value="SNRNA-ACTIVATING PROTEIN COMPLEX SUBUNIT 2"/>
    <property type="match status" value="1"/>
</dbReference>
<organism evidence="2 3">
    <name type="scientific">Priapulus caudatus</name>
    <name type="common">Priapulid worm</name>
    <dbReference type="NCBI Taxonomy" id="37621"/>
    <lineage>
        <taxon>Eukaryota</taxon>
        <taxon>Metazoa</taxon>
        <taxon>Ecdysozoa</taxon>
        <taxon>Scalidophora</taxon>
        <taxon>Priapulida</taxon>
        <taxon>Priapulimorpha</taxon>
        <taxon>Priapulimorphida</taxon>
        <taxon>Priapulidae</taxon>
        <taxon>Priapulus</taxon>
    </lineage>
</organism>
<comment type="subcellular location">
    <subcellularLocation>
        <location evidence="1">Nucleus</location>
    </subcellularLocation>
</comment>
<dbReference type="GeneID" id="106810533"/>
<dbReference type="InterPro" id="IPR021281">
    <property type="entry name" value="SNAPC2"/>
</dbReference>
<dbReference type="Pfam" id="PF11035">
    <property type="entry name" value="SNAPC2"/>
    <property type="match status" value="1"/>
</dbReference>
<dbReference type="Gene3D" id="1.10.10.60">
    <property type="entry name" value="Homeodomain-like"/>
    <property type="match status" value="1"/>
</dbReference>
<name>A0ABM1EB31_PRICU</name>